<sequence length="259" mass="28163">MKYSGLYFIPTPSAQPADSSTTASILLSSLETLFPTLTRTAPWTLTYRLFRDVAPRTDSSDTPAQYAHTYQHILTHTALSPQRAYILVTPPTSQTDQIQIPSKPGSVTSIPASSSDARALLLRHQLAALWTPRHTLSIQNGAAYTGGLFTIYIGEVRALREGQGPGVNSPGVVVCITTVAGGEEDEGAQSLEVNGHGVEPVDFEFAQASIRELWGRIRAGRDLGRGEVREVFTAPKADVKTEETDAVVRMWCEILRLRG</sequence>
<comment type="caution">
    <text evidence="5">The sequence shown here is derived from an EMBL/GenBank/DDBJ whole genome shotgun (WGS) entry which is preliminary data.</text>
</comment>
<dbReference type="GO" id="GO:0003712">
    <property type="term" value="F:transcription coregulator activity"/>
    <property type="evidence" value="ECO:0007669"/>
    <property type="project" value="InterPro"/>
</dbReference>
<evidence type="ECO:0000256" key="3">
    <source>
        <dbReference type="ARBA" id="ARBA00023242"/>
    </source>
</evidence>
<name>A0A9W8ZB82_9PLEO</name>
<protein>
    <recommendedName>
        <fullName evidence="4">Mediator of RNA polymerase II transcription subunit 20</fullName>
    </recommendedName>
    <alternativeName>
        <fullName evidence="4">Mediator complex subunit 20</fullName>
    </alternativeName>
</protein>
<keyword evidence="3 4" id="KW-0539">Nucleus</keyword>
<dbReference type="Proteomes" id="UP001140510">
    <property type="component" value="Unassembled WGS sequence"/>
</dbReference>
<keyword evidence="4" id="KW-0805">Transcription regulation</keyword>
<dbReference type="Pfam" id="PF08612">
    <property type="entry name" value="Med20"/>
    <property type="match status" value="1"/>
</dbReference>
<evidence type="ECO:0000313" key="5">
    <source>
        <dbReference type="EMBL" id="KAJ4401957.1"/>
    </source>
</evidence>
<keyword evidence="4" id="KW-0804">Transcription</keyword>
<evidence type="ECO:0000256" key="2">
    <source>
        <dbReference type="ARBA" id="ARBA00010743"/>
    </source>
</evidence>
<evidence type="ECO:0000313" key="6">
    <source>
        <dbReference type="Proteomes" id="UP001140510"/>
    </source>
</evidence>
<comment type="subcellular location">
    <subcellularLocation>
        <location evidence="1 4">Nucleus</location>
    </subcellularLocation>
</comment>
<proteinExistence type="inferred from homology"/>
<gene>
    <name evidence="4" type="primary">MED20</name>
    <name evidence="5" type="ORF">N0V91_007611</name>
</gene>
<accession>A0A9W8ZB82</accession>
<comment type="function">
    <text evidence="4">Component of the Mediator complex, a coactivator involved in the regulated transcription of nearly all RNA polymerase II-dependent genes. Mediator functions as a bridge to convey information from gene-specific regulatory proteins to the basal RNA polymerase II transcription machinery. Mediator is recruited to promoters by direct interactions with regulatory proteins and serves as a scaffold for the assembly of a functional preinitiation complex with RNA polymerase II and the general transcription factors.</text>
</comment>
<comment type="subunit">
    <text evidence="4">Component of the Mediator complex.</text>
</comment>
<dbReference type="AlphaFoldDB" id="A0A9W8ZB82"/>
<reference evidence="5" key="1">
    <citation type="submission" date="2022-10" db="EMBL/GenBank/DDBJ databases">
        <title>Tapping the CABI collections for fungal endophytes: first genome assemblies for Collariella, Neodidymelliopsis, Ascochyta clinopodiicola, Didymella pomorum, Didymosphaeria variabile, Neocosmospora piperis and Neocucurbitaria cava.</title>
        <authorList>
            <person name="Hill R."/>
        </authorList>
    </citation>
    <scope>NUCLEOTIDE SEQUENCE</scope>
    <source>
        <strain evidence="5">IMI 355091</strain>
    </source>
</reference>
<organism evidence="5 6">
    <name type="scientific">Didymella pomorum</name>
    <dbReference type="NCBI Taxonomy" id="749634"/>
    <lineage>
        <taxon>Eukaryota</taxon>
        <taxon>Fungi</taxon>
        <taxon>Dikarya</taxon>
        <taxon>Ascomycota</taxon>
        <taxon>Pezizomycotina</taxon>
        <taxon>Dothideomycetes</taxon>
        <taxon>Pleosporomycetidae</taxon>
        <taxon>Pleosporales</taxon>
        <taxon>Pleosporineae</taxon>
        <taxon>Didymellaceae</taxon>
        <taxon>Didymella</taxon>
    </lineage>
</organism>
<dbReference type="EMBL" id="JAPEVA010000067">
    <property type="protein sequence ID" value="KAJ4401957.1"/>
    <property type="molecule type" value="Genomic_DNA"/>
</dbReference>
<evidence type="ECO:0000256" key="4">
    <source>
        <dbReference type="RuleBase" id="RU364152"/>
    </source>
</evidence>
<dbReference type="OrthoDB" id="1854899at2759"/>
<dbReference type="GO" id="GO:0016592">
    <property type="term" value="C:mediator complex"/>
    <property type="evidence" value="ECO:0007669"/>
    <property type="project" value="InterPro"/>
</dbReference>
<dbReference type="GO" id="GO:0006357">
    <property type="term" value="P:regulation of transcription by RNA polymerase II"/>
    <property type="evidence" value="ECO:0007669"/>
    <property type="project" value="InterPro"/>
</dbReference>
<keyword evidence="6" id="KW-1185">Reference proteome</keyword>
<comment type="similarity">
    <text evidence="2 4">Belongs to the Mediator complex subunit 20 family.</text>
</comment>
<dbReference type="InterPro" id="IPR013921">
    <property type="entry name" value="Mediator_Med20"/>
</dbReference>
<keyword evidence="4" id="KW-0010">Activator</keyword>
<evidence type="ECO:0000256" key="1">
    <source>
        <dbReference type="ARBA" id="ARBA00004123"/>
    </source>
</evidence>